<dbReference type="CDD" id="cd19952">
    <property type="entry name" value="GT29"/>
    <property type="match status" value="1"/>
</dbReference>
<evidence type="ECO:0000256" key="6">
    <source>
        <dbReference type="ARBA" id="ARBA00022968"/>
    </source>
</evidence>
<organism evidence="16">
    <name type="scientific">Tetraselmis chuii</name>
    <dbReference type="NCBI Taxonomy" id="63592"/>
    <lineage>
        <taxon>Eukaryota</taxon>
        <taxon>Viridiplantae</taxon>
        <taxon>Chlorophyta</taxon>
        <taxon>core chlorophytes</taxon>
        <taxon>Chlorodendrophyceae</taxon>
        <taxon>Chlorodendrales</taxon>
        <taxon>Chlorodendraceae</taxon>
        <taxon>Tetraselmis</taxon>
    </lineage>
</organism>
<evidence type="ECO:0000256" key="14">
    <source>
        <dbReference type="PROSITE-ProRule" id="PRU00076"/>
    </source>
</evidence>
<keyword evidence="6" id="KW-0735">Signal-anchor</keyword>
<evidence type="ECO:0000259" key="15">
    <source>
        <dbReference type="PROSITE" id="PS50026"/>
    </source>
</evidence>
<dbReference type="PROSITE" id="PS01186">
    <property type="entry name" value="EGF_2"/>
    <property type="match status" value="3"/>
</dbReference>
<dbReference type="EC" id="2.4.3.1" evidence="13"/>
<keyword evidence="4" id="KW-0808">Transferase</keyword>
<dbReference type="Gene3D" id="3.90.1480.20">
    <property type="entry name" value="Glycosyl transferase family 29"/>
    <property type="match status" value="1"/>
</dbReference>
<name>A0A7S1X3P3_9CHLO</name>
<keyword evidence="3" id="KW-0328">Glycosyltransferase</keyword>
<reference evidence="16" key="1">
    <citation type="submission" date="2021-01" db="EMBL/GenBank/DDBJ databases">
        <authorList>
            <person name="Corre E."/>
            <person name="Pelletier E."/>
            <person name="Niang G."/>
            <person name="Scheremetjew M."/>
            <person name="Finn R."/>
            <person name="Kale V."/>
            <person name="Holt S."/>
            <person name="Cochrane G."/>
            <person name="Meng A."/>
            <person name="Brown T."/>
            <person name="Cohen L."/>
        </authorList>
    </citation>
    <scope>NUCLEOTIDE SEQUENCE</scope>
    <source>
        <strain evidence="16">PLY429</strain>
    </source>
</reference>
<evidence type="ECO:0000256" key="9">
    <source>
        <dbReference type="ARBA" id="ARBA00023136"/>
    </source>
</evidence>
<keyword evidence="8" id="KW-0333">Golgi apparatus</keyword>
<gene>
    <name evidence="16" type="ORF">TCHU04912_LOCUS10852</name>
</gene>
<dbReference type="Pfam" id="PF00777">
    <property type="entry name" value="Glyco_transf_29"/>
    <property type="match status" value="1"/>
</dbReference>
<keyword evidence="11" id="KW-0325">Glycoprotein</keyword>
<sequence length="463" mass="52773">MGQRRALDDRVRNGHQVCMKNGTCSCDKGYTGDMCNQAVCQQGCVHGECLFPGYCTCNDGFKGRSCDEPLCHFACQHGKCDQPDHCKCDMGWFGIDCSQRCLYGSFSYRTQSCICQLGWMGRDCSKALCETDGCLNGNCVRPDICACHTGWTGKNCSTDIISLKAEEIMEGVSLRRRGLDSLVIYNDDRFATDTWRSIRKWTAHLDAQWKFGRTRFTEVVPSNDTLVRHYKKRFKTCAAVGNSGGLKLAKAGAVIDMHDAVLRYNGAPGKTFEDIVGEKTTFRLLNRRVGDALLAQPNPPEKKKKRRDKQPTWLFWRAESYHQYPNLRRKYTDEIIYLLHPDFLIPTISLFKELMHRIEALGIKWPAAIQSAPHGFIGIAFLIQICDNVDVYGFDAPHPNAKIRYHYFDKVEPENVHATEFEYTLLRVLNNYGVIRMCEVNDLEKCVHDDELRVPRLRSAVDD</sequence>
<feature type="domain" description="EGF-like" evidence="15">
    <location>
        <begin position="93"/>
        <end position="125"/>
    </location>
</feature>
<comment type="subcellular location">
    <subcellularLocation>
        <location evidence="1">Golgi apparatus</location>
        <location evidence="1">Golgi stack membrane</location>
        <topology evidence="1">Single-pass type II membrane protein</topology>
    </subcellularLocation>
</comment>
<feature type="disulfide bond" evidence="14">
    <location>
        <begin position="115"/>
        <end position="124"/>
    </location>
</feature>
<accession>A0A7S1X3P3</accession>
<evidence type="ECO:0000256" key="5">
    <source>
        <dbReference type="ARBA" id="ARBA00022692"/>
    </source>
</evidence>
<comment type="caution">
    <text evidence="14">Lacks conserved residue(s) required for the propagation of feature annotation.</text>
</comment>
<evidence type="ECO:0000256" key="11">
    <source>
        <dbReference type="ARBA" id="ARBA00023180"/>
    </source>
</evidence>
<dbReference type="SMART" id="SM00181">
    <property type="entry name" value="EGF"/>
    <property type="match status" value="4"/>
</dbReference>
<dbReference type="EMBL" id="HBGG01020865">
    <property type="protein sequence ID" value="CAD9208615.1"/>
    <property type="molecule type" value="Transcribed_RNA"/>
</dbReference>
<comment type="similarity">
    <text evidence="2">Belongs to the glycosyltransferase 29 family.</text>
</comment>
<keyword evidence="10 14" id="KW-1015">Disulfide bond</keyword>
<evidence type="ECO:0000256" key="4">
    <source>
        <dbReference type="ARBA" id="ARBA00022679"/>
    </source>
</evidence>
<dbReference type="PANTHER" id="PTHR46059">
    <property type="entry name" value="BETA-GALACTOSIDE ALPHA-2,6-SIALYLTRANSFERASE"/>
    <property type="match status" value="1"/>
</dbReference>
<dbReference type="InterPro" id="IPR001675">
    <property type="entry name" value="Glyco_trans_29"/>
</dbReference>
<evidence type="ECO:0000256" key="7">
    <source>
        <dbReference type="ARBA" id="ARBA00022989"/>
    </source>
</evidence>
<keyword evidence="14" id="KW-0245">EGF-like domain</keyword>
<evidence type="ECO:0000256" key="1">
    <source>
        <dbReference type="ARBA" id="ARBA00004447"/>
    </source>
</evidence>
<dbReference type="InterPro" id="IPR000742">
    <property type="entry name" value="EGF"/>
</dbReference>
<keyword evidence="5" id="KW-0812">Transmembrane</keyword>
<dbReference type="PROSITE" id="PS00022">
    <property type="entry name" value="EGF_1"/>
    <property type="match status" value="3"/>
</dbReference>
<evidence type="ECO:0000256" key="2">
    <source>
        <dbReference type="ARBA" id="ARBA00006003"/>
    </source>
</evidence>
<dbReference type="Gene3D" id="2.10.25.10">
    <property type="entry name" value="Laminin"/>
    <property type="match status" value="3"/>
</dbReference>
<dbReference type="PANTHER" id="PTHR46059:SF1">
    <property type="entry name" value="BETA-GALACTOSIDE ALPHA-2,6-SIALYLTRANSFERASE"/>
    <property type="match status" value="1"/>
</dbReference>
<evidence type="ECO:0000256" key="3">
    <source>
        <dbReference type="ARBA" id="ARBA00022676"/>
    </source>
</evidence>
<keyword evidence="7" id="KW-1133">Transmembrane helix</keyword>
<dbReference type="GO" id="GO:0097503">
    <property type="term" value="P:sialylation"/>
    <property type="evidence" value="ECO:0007669"/>
    <property type="project" value="TreeGrafter"/>
</dbReference>
<keyword evidence="9" id="KW-0472">Membrane</keyword>
<dbReference type="GO" id="GO:0032580">
    <property type="term" value="C:Golgi cisterna membrane"/>
    <property type="evidence" value="ECO:0007669"/>
    <property type="project" value="UniProtKB-SubCell"/>
</dbReference>
<dbReference type="PROSITE" id="PS50026">
    <property type="entry name" value="EGF_3"/>
    <property type="match status" value="1"/>
</dbReference>
<proteinExistence type="inferred from homology"/>
<protein>
    <recommendedName>
        <fullName evidence="13">beta-galactoside alpha-(2,6)-sialyltransferase</fullName>
        <ecNumber evidence="13">2.4.3.1</ecNumber>
    </recommendedName>
</protein>
<dbReference type="AlphaFoldDB" id="A0A7S1X3P3"/>
<evidence type="ECO:0000313" key="16">
    <source>
        <dbReference type="EMBL" id="CAD9208615.1"/>
    </source>
</evidence>
<dbReference type="GO" id="GO:0003835">
    <property type="term" value="F:beta-galactoside alpha-2,6-sialyltransferase activity"/>
    <property type="evidence" value="ECO:0007669"/>
    <property type="project" value="UniProtKB-EC"/>
</dbReference>
<evidence type="ECO:0000256" key="13">
    <source>
        <dbReference type="ARBA" id="ARBA00034329"/>
    </source>
</evidence>
<evidence type="ECO:0000256" key="10">
    <source>
        <dbReference type="ARBA" id="ARBA00023157"/>
    </source>
</evidence>
<evidence type="ECO:0000256" key="8">
    <source>
        <dbReference type="ARBA" id="ARBA00023034"/>
    </source>
</evidence>
<comment type="catalytic activity">
    <reaction evidence="12">
        <text>a beta-D-galactoside + CMP-N-acetyl-beta-neuraminate = an N-acetyl-alpha-neuraminyl-(2-&gt;6)-beta-D-galactosyl derivative + CMP + H(+)</text>
        <dbReference type="Rhea" id="RHEA:52104"/>
        <dbReference type="ChEBI" id="CHEBI:15378"/>
        <dbReference type="ChEBI" id="CHEBI:28034"/>
        <dbReference type="ChEBI" id="CHEBI:57812"/>
        <dbReference type="ChEBI" id="CHEBI:60377"/>
        <dbReference type="ChEBI" id="CHEBI:136398"/>
        <dbReference type="EC" id="2.4.3.1"/>
    </reaction>
</comment>
<dbReference type="InterPro" id="IPR038578">
    <property type="entry name" value="GT29-like_sf"/>
</dbReference>
<evidence type="ECO:0000256" key="12">
    <source>
        <dbReference type="ARBA" id="ARBA00034249"/>
    </source>
</evidence>